<dbReference type="VEuPathDB" id="FungiDB:AeMF1_003075"/>
<organism evidence="12 13">
    <name type="scientific">Aphanomyces euteiches</name>
    <dbReference type="NCBI Taxonomy" id="100861"/>
    <lineage>
        <taxon>Eukaryota</taxon>
        <taxon>Sar</taxon>
        <taxon>Stramenopiles</taxon>
        <taxon>Oomycota</taxon>
        <taxon>Saprolegniomycetes</taxon>
        <taxon>Saprolegniales</taxon>
        <taxon>Verrucalvaceae</taxon>
        <taxon>Aphanomyces</taxon>
    </lineage>
</organism>
<evidence type="ECO:0000259" key="11">
    <source>
        <dbReference type="PROSITE" id="PS51455"/>
    </source>
</evidence>
<dbReference type="Pfam" id="PF01504">
    <property type="entry name" value="PIP5K"/>
    <property type="match status" value="2"/>
</dbReference>
<dbReference type="InterPro" id="IPR000539">
    <property type="entry name" value="Frizzled/Smoothened_7TM"/>
</dbReference>
<evidence type="ECO:0000313" key="12">
    <source>
        <dbReference type="EMBL" id="KAF0724927.1"/>
    </source>
</evidence>
<keyword evidence="7" id="KW-0418">Kinase</keyword>
<feature type="transmembrane region" description="Helical" evidence="9">
    <location>
        <begin position="15"/>
        <end position="37"/>
    </location>
</feature>
<evidence type="ECO:0000256" key="8">
    <source>
        <dbReference type="SAM" id="MobiDB-lite"/>
    </source>
</evidence>
<feature type="region of interest" description="Disordered" evidence="8">
    <location>
        <begin position="695"/>
        <end position="716"/>
    </location>
</feature>
<evidence type="ECO:0008006" key="14">
    <source>
        <dbReference type="Google" id="ProtNLM"/>
    </source>
</evidence>
<accession>A0A6G0WE26</accession>
<dbReference type="Gene3D" id="3.30.810.10">
    <property type="entry name" value="2-Layer Sandwich"/>
    <property type="match status" value="1"/>
</dbReference>
<keyword evidence="7" id="KW-0547">Nucleotide-binding</keyword>
<dbReference type="InterPro" id="IPR023610">
    <property type="entry name" value="PInositol-4/5-P-5/4-kinase"/>
</dbReference>
<dbReference type="InterPro" id="IPR027483">
    <property type="entry name" value="PInositol-4-P-4/5-kinase_C_sf"/>
</dbReference>
<dbReference type="EMBL" id="VJMJ01000254">
    <property type="protein sequence ID" value="KAF0724927.1"/>
    <property type="molecule type" value="Genomic_DNA"/>
</dbReference>
<keyword evidence="6" id="KW-0675">Receptor</keyword>
<comment type="subcellular location">
    <subcellularLocation>
        <location evidence="1">Membrane</location>
        <topology evidence="1">Multi-pass membrane protein</topology>
    </subcellularLocation>
</comment>
<feature type="transmembrane region" description="Helical" evidence="9">
    <location>
        <begin position="49"/>
        <end position="70"/>
    </location>
</feature>
<comment type="similarity">
    <text evidence="2">Belongs to the G-protein coupled receptor Fz/Smo family.</text>
</comment>
<comment type="caution">
    <text evidence="12">The sequence shown here is derived from an EMBL/GenBank/DDBJ whole genome shotgun (WGS) entry which is preliminary data.</text>
</comment>
<name>A0A6G0WE26_9STRA</name>
<dbReference type="CDD" id="cd00139">
    <property type="entry name" value="PIPKc"/>
    <property type="match status" value="1"/>
</dbReference>
<dbReference type="PANTHER" id="PTHR23086">
    <property type="entry name" value="PHOSPHATIDYLINOSITOL-4-PHOSPHATE 5-KINASE"/>
    <property type="match status" value="1"/>
</dbReference>
<evidence type="ECO:0000256" key="3">
    <source>
        <dbReference type="ARBA" id="ARBA00022692"/>
    </source>
</evidence>
<feature type="transmembrane region" description="Helical" evidence="9">
    <location>
        <begin position="90"/>
        <end position="110"/>
    </location>
</feature>
<reference evidence="12 13" key="1">
    <citation type="submission" date="2019-07" db="EMBL/GenBank/DDBJ databases">
        <title>Genomics analysis of Aphanomyces spp. identifies a new class of oomycete effector associated with host adaptation.</title>
        <authorList>
            <person name="Gaulin E."/>
        </authorList>
    </citation>
    <scope>NUCLEOTIDE SEQUENCE [LARGE SCALE GENOMIC DNA]</scope>
    <source>
        <strain evidence="12 13">ATCC 201684</strain>
    </source>
</reference>
<dbReference type="GO" id="GO:0046854">
    <property type="term" value="P:phosphatidylinositol phosphate biosynthetic process"/>
    <property type="evidence" value="ECO:0007669"/>
    <property type="project" value="TreeGrafter"/>
</dbReference>
<dbReference type="SUPFAM" id="SSF81321">
    <property type="entry name" value="Family A G protein-coupled receptor-like"/>
    <property type="match status" value="1"/>
</dbReference>
<dbReference type="PROSITE" id="PS51455">
    <property type="entry name" value="PIPK"/>
    <property type="match status" value="1"/>
</dbReference>
<dbReference type="PROSITE" id="PS50261">
    <property type="entry name" value="G_PROTEIN_RECEP_F2_4"/>
    <property type="match status" value="1"/>
</dbReference>
<evidence type="ECO:0000313" key="13">
    <source>
        <dbReference type="Proteomes" id="UP000481153"/>
    </source>
</evidence>
<keyword evidence="3 9" id="KW-0812">Transmembrane</keyword>
<dbReference type="Gene3D" id="1.20.1070.10">
    <property type="entry name" value="Rhodopsin 7-helix transmembrane proteins"/>
    <property type="match status" value="1"/>
</dbReference>
<dbReference type="InterPro" id="IPR027484">
    <property type="entry name" value="PInositol-4-P-5-kinase_N"/>
</dbReference>
<dbReference type="Gene3D" id="3.30.800.10">
    <property type="entry name" value="Phosphatidylinositol Phosphate Kinase II Beta"/>
    <property type="match status" value="1"/>
</dbReference>
<dbReference type="Pfam" id="PF01534">
    <property type="entry name" value="Frizzled"/>
    <property type="match status" value="1"/>
</dbReference>
<evidence type="ECO:0000259" key="10">
    <source>
        <dbReference type="PROSITE" id="PS50261"/>
    </source>
</evidence>
<dbReference type="GO" id="GO:0007166">
    <property type="term" value="P:cell surface receptor signaling pathway"/>
    <property type="evidence" value="ECO:0007669"/>
    <property type="project" value="InterPro"/>
</dbReference>
<dbReference type="GO" id="GO:0016308">
    <property type="term" value="F:1-phosphatidylinositol-4-phosphate 5-kinase activity"/>
    <property type="evidence" value="ECO:0007669"/>
    <property type="project" value="TreeGrafter"/>
</dbReference>
<dbReference type="GO" id="GO:0005524">
    <property type="term" value="F:ATP binding"/>
    <property type="evidence" value="ECO:0007669"/>
    <property type="project" value="UniProtKB-UniRule"/>
</dbReference>
<evidence type="ECO:0000256" key="6">
    <source>
        <dbReference type="ARBA" id="ARBA00023170"/>
    </source>
</evidence>
<feature type="domain" description="G-protein coupled receptors family 2 profile 2" evidence="10">
    <location>
        <begin position="13"/>
        <end position="188"/>
    </location>
</feature>
<keyword evidence="13" id="KW-1185">Reference proteome</keyword>
<sequence>MAVYDALDVKTSSDIYFWMGVLGSLAHLITILSYLVFPQLKKQHPSANLMIWHVFCNWMLSLGFVVQYFVQGDKGMSDEGCAPFSVFNQFFILGSSLWYMMLSLDLLVALINPWMGYAIKTWAYHIITWSFSSLSAASVYSLRLYGLSALNICWLHRTADVRETNESNWVMLFGPLLAVWFVSFAVLLFATFRFARRQMDSTYRAKRRSLLQYFRYLIMYGVFWVVCGALYYSDYLHAFSGRTAQRLQIAFALVFGSYPVLIFLVWSVNTELLSHLHGSVATDATSHESSSDMTDHFSTSLRKDLMRYTTVGIVRSLREAVEDSPVRRSEKARSDPNINTRPARALSWSGVSVRSDEFLEDGGGDTKSFWYHEKKRLATTVRLSTSKLKVYYEKLGFTDYAPRVFANLRVLAGIDPIAYETSFVGTLSEIASEGKSGMLFYFTSDKKYIVKTMTKDEHSFLMRILPSYHSYIRAQPSTLLCRFLGCHSMQLPVGWDKMFFVVMENVLSTHNRIEERYDLKGLFAPVLQPPLRVFIRDPPTHTTRLLSPPPPASSSSSEYPTELWHDQEFIARGTYLNVSSDTRLQLLTQMTHDAGFLQEMGIMDYSCILGIRSFDPSRETLESLPKNAIVAADQSVVYYLGFIDILQHYDLRWKVQHLVLSAIRDKRTITALPPPEYALRFLSFLHVHLLRSSLDGSTTASGKSMSTRTSFGYGTI</sequence>
<gene>
    <name evidence="12" type="ORF">Ae201684_016487</name>
</gene>
<dbReference type="AlphaFoldDB" id="A0A6G0WE26"/>
<dbReference type="InterPro" id="IPR017981">
    <property type="entry name" value="GPCR_2-like_7TM"/>
</dbReference>
<keyword evidence="4 9" id="KW-1133">Transmembrane helix</keyword>
<protein>
    <recommendedName>
        <fullName evidence="14">PIPK domain-containing protein</fullName>
    </recommendedName>
</protein>
<evidence type="ECO:0000256" key="5">
    <source>
        <dbReference type="ARBA" id="ARBA00023136"/>
    </source>
</evidence>
<dbReference type="InterPro" id="IPR002498">
    <property type="entry name" value="PInositol-4-P-4/5-kinase_core"/>
</dbReference>
<feature type="transmembrane region" description="Helical" evidence="9">
    <location>
        <begin position="247"/>
        <end position="266"/>
    </location>
</feature>
<dbReference type="GO" id="GO:0005886">
    <property type="term" value="C:plasma membrane"/>
    <property type="evidence" value="ECO:0007669"/>
    <property type="project" value="TreeGrafter"/>
</dbReference>
<dbReference type="PANTHER" id="PTHR23086:SF8">
    <property type="entry name" value="PHOSPHATIDYLINOSITOL 5-PHOSPHATE 4-KINASE, ISOFORM A"/>
    <property type="match status" value="1"/>
</dbReference>
<dbReference type="SUPFAM" id="SSF56104">
    <property type="entry name" value="SAICAR synthase-like"/>
    <property type="match status" value="1"/>
</dbReference>
<feature type="transmembrane region" description="Helical" evidence="9">
    <location>
        <begin position="122"/>
        <end position="142"/>
    </location>
</feature>
<dbReference type="GO" id="GO:0004888">
    <property type="term" value="F:transmembrane signaling receptor activity"/>
    <property type="evidence" value="ECO:0007669"/>
    <property type="project" value="InterPro"/>
</dbReference>
<evidence type="ECO:0000256" key="1">
    <source>
        <dbReference type="ARBA" id="ARBA00004141"/>
    </source>
</evidence>
<evidence type="ECO:0000256" key="7">
    <source>
        <dbReference type="PROSITE-ProRule" id="PRU00781"/>
    </source>
</evidence>
<feature type="domain" description="PIPK" evidence="11">
    <location>
        <begin position="334"/>
        <end position="689"/>
    </location>
</feature>
<feature type="transmembrane region" description="Helical" evidence="9">
    <location>
        <begin position="213"/>
        <end position="232"/>
    </location>
</feature>
<evidence type="ECO:0000256" key="2">
    <source>
        <dbReference type="ARBA" id="ARBA00008077"/>
    </source>
</evidence>
<feature type="transmembrane region" description="Helical" evidence="9">
    <location>
        <begin position="169"/>
        <end position="192"/>
    </location>
</feature>
<keyword evidence="7" id="KW-0808">Transferase</keyword>
<dbReference type="VEuPathDB" id="FungiDB:AeMF1_013580"/>
<dbReference type="SMART" id="SM00330">
    <property type="entry name" value="PIPKc"/>
    <property type="match status" value="1"/>
</dbReference>
<keyword evidence="7" id="KW-0067">ATP-binding</keyword>
<proteinExistence type="inferred from homology"/>
<evidence type="ECO:0000256" key="9">
    <source>
        <dbReference type="SAM" id="Phobius"/>
    </source>
</evidence>
<dbReference type="Proteomes" id="UP000481153">
    <property type="component" value="Unassembled WGS sequence"/>
</dbReference>
<evidence type="ECO:0000256" key="4">
    <source>
        <dbReference type="ARBA" id="ARBA00022989"/>
    </source>
</evidence>
<keyword evidence="5 9" id="KW-0472">Membrane</keyword>